<gene>
    <name evidence="2" type="ORF">SPACI_011230</name>
</gene>
<feature type="chain" id="PRO_5046724717" evidence="1">
    <location>
        <begin position="24"/>
        <end position="156"/>
    </location>
</feature>
<evidence type="ECO:0000256" key="1">
    <source>
        <dbReference type="SAM" id="SignalP"/>
    </source>
</evidence>
<dbReference type="Proteomes" id="UP000216052">
    <property type="component" value="Chromosome"/>
</dbReference>
<feature type="signal peptide" evidence="1">
    <location>
        <begin position="1"/>
        <end position="23"/>
    </location>
</feature>
<accession>A0ABZ3IYE3</accession>
<sequence>MKKLSYLIVITCFLVTLSGTAFAWNDRSEGRPDQTLRQMMYIPSLSIWHNRHNEFHIKSTNLRDQHVFSGVIHTDGRFYDIEEKKLENGDYVKVDWRHKTIRFRFTGRGIDEMSFRVKDGNELKFKLYKDGQEMPRKSIFIGQDGWHPRDNEFYLK</sequence>
<evidence type="ECO:0000313" key="3">
    <source>
        <dbReference type="Proteomes" id="UP000216052"/>
    </source>
</evidence>
<name>A0ABZ3IYE3_SPOA4</name>
<keyword evidence="3" id="KW-1185">Reference proteome</keyword>
<organism evidence="2 3">
    <name type="scientific">Sporomusa acidovorans (strain ATCC 49682 / DSM 3132 / Mol)</name>
    <dbReference type="NCBI Taxonomy" id="1123286"/>
    <lineage>
        <taxon>Bacteria</taxon>
        <taxon>Bacillati</taxon>
        <taxon>Bacillota</taxon>
        <taxon>Negativicutes</taxon>
        <taxon>Selenomonadales</taxon>
        <taxon>Sporomusaceae</taxon>
        <taxon>Sporomusa</taxon>
    </lineage>
</organism>
<dbReference type="RefSeq" id="WP_093796223.1">
    <property type="nucleotide sequence ID" value="NZ_CP155571.1"/>
</dbReference>
<reference evidence="2" key="1">
    <citation type="submission" date="2024-05" db="EMBL/GenBank/DDBJ databases">
        <title>Isolation and characterization of Sporomusa carbonis sp. nov., a carboxydotrophic hydrogenogen in the genus of Sporomusa isolated from a charcoal burning pile.</title>
        <authorList>
            <person name="Boeer T."/>
            <person name="Rosenbaum F."/>
            <person name="Eysell L."/>
            <person name="Mueller V."/>
            <person name="Daniel R."/>
            <person name="Poehlein A."/>
        </authorList>
    </citation>
    <scope>NUCLEOTIDE SEQUENCE [LARGE SCALE GENOMIC DNA]</scope>
    <source>
        <strain evidence="2">DSM 3132</strain>
    </source>
</reference>
<protein>
    <submittedName>
        <fullName evidence="2">Uncharacterized protein</fullName>
    </submittedName>
</protein>
<proteinExistence type="predicted"/>
<evidence type="ECO:0000313" key="2">
    <source>
        <dbReference type="EMBL" id="XFO71108.1"/>
    </source>
</evidence>
<keyword evidence="1" id="KW-0732">Signal</keyword>
<dbReference type="EMBL" id="CP155571">
    <property type="protein sequence ID" value="XFO71108.1"/>
    <property type="molecule type" value="Genomic_DNA"/>
</dbReference>